<dbReference type="Proteomes" id="UP000838160">
    <property type="component" value="Unassembled WGS sequence"/>
</dbReference>
<gene>
    <name evidence="1" type="ORF">VHP8226_01471</name>
</gene>
<comment type="caution">
    <text evidence="1">The sequence shown here is derived from an EMBL/GenBank/DDBJ whole genome shotgun (WGS) entry which is preliminary data.</text>
</comment>
<organism evidence="1 2">
    <name type="scientific">Vibrio hippocampi</name>
    <dbReference type="NCBI Taxonomy" id="654686"/>
    <lineage>
        <taxon>Bacteria</taxon>
        <taxon>Pseudomonadati</taxon>
        <taxon>Pseudomonadota</taxon>
        <taxon>Gammaproteobacteria</taxon>
        <taxon>Vibrionales</taxon>
        <taxon>Vibrionaceae</taxon>
        <taxon>Vibrio</taxon>
    </lineage>
</organism>
<evidence type="ECO:0000313" key="2">
    <source>
        <dbReference type="Proteomes" id="UP000838160"/>
    </source>
</evidence>
<proteinExistence type="predicted"/>
<sequence length="116" mass="12676">MAMMVLLVTAFIYRTMTFDNHDKTHTCTSHEVCVVSLEKTNQEVALSYQADSSTLLVIAPKSLSVTTNSVTTNSEESSITAAEESQSRVINNVRLPITILFHANGELQASITIADQ</sequence>
<keyword evidence="2" id="KW-1185">Reference proteome</keyword>
<protein>
    <submittedName>
        <fullName evidence="1">Uncharacterized protein</fullName>
    </submittedName>
</protein>
<name>A0ABN8DG24_9VIBR</name>
<evidence type="ECO:0000313" key="1">
    <source>
        <dbReference type="EMBL" id="CAH0525989.1"/>
    </source>
</evidence>
<accession>A0ABN8DG24</accession>
<reference evidence="1" key="1">
    <citation type="submission" date="2021-12" db="EMBL/GenBank/DDBJ databases">
        <authorList>
            <person name="Rodrigo-Torres L."/>
            <person name="Arahal R. D."/>
            <person name="Lucena T."/>
        </authorList>
    </citation>
    <scope>NUCLEOTIDE SEQUENCE</scope>
    <source>
        <strain evidence="1">CECT 8226</strain>
    </source>
</reference>
<dbReference type="EMBL" id="CAKLCM010000002">
    <property type="protein sequence ID" value="CAH0525989.1"/>
    <property type="molecule type" value="Genomic_DNA"/>
</dbReference>